<comment type="caution">
    <text evidence="1">The sequence shown here is derived from an EMBL/GenBank/DDBJ whole genome shotgun (WGS) entry which is preliminary data.</text>
</comment>
<evidence type="ECO:0000313" key="2">
    <source>
        <dbReference type="Proteomes" id="UP000314294"/>
    </source>
</evidence>
<name>A0A4Z2IX33_9TELE</name>
<keyword evidence="2" id="KW-1185">Reference proteome</keyword>
<dbReference type="AlphaFoldDB" id="A0A4Z2IX33"/>
<reference evidence="1 2" key="1">
    <citation type="submission" date="2019-03" db="EMBL/GenBank/DDBJ databases">
        <title>First draft genome of Liparis tanakae, snailfish: a comprehensive survey of snailfish specific genes.</title>
        <authorList>
            <person name="Kim W."/>
            <person name="Song I."/>
            <person name="Jeong J.-H."/>
            <person name="Kim D."/>
            <person name="Kim S."/>
            <person name="Ryu S."/>
            <person name="Song J.Y."/>
            <person name="Lee S.K."/>
        </authorList>
    </citation>
    <scope>NUCLEOTIDE SEQUENCE [LARGE SCALE GENOMIC DNA]</scope>
    <source>
        <tissue evidence="1">Muscle</tissue>
    </source>
</reference>
<dbReference type="EMBL" id="SRLO01000044">
    <property type="protein sequence ID" value="TNN81852.1"/>
    <property type="molecule type" value="Genomic_DNA"/>
</dbReference>
<gene>
    <name evidence="1" type="ORF">EYF80_007981</name>
</gene>
<organism evidence="1 2">
    <name type="scientific">Liparis tanakae</name>
    <name type="common">Tanaka's snailfish</name>
    <dbReference type="NCBI Taxonomy" id="230148"/>
    <lineage>
        <taxon>Eukaryota</taxon>
        <taxon>Metazoa</taxon>
        <taxon>Chordata</taxon>
        <taxon>Craniata</taxon>
        <taxon>Vertebrata</taxon>
        <taxon>Euteleostomi</taxon>
        <taxon>Actinopterygii</taxon>
        <taxon>Neopterygii</taxon>
        <taxon>Teleostei</taxon>
        <taxon>Neoteleostei</taxon>
        <taxon>Acanthomorphata</taxon>
        <taxon>Eupercaria</taxon>
        <taxon>Perciformes</taxon>
        <taxon>Cottioidei</taxon>
        <taxon>Cottales</taxon>
        <taxon>Liparidae</taxon>
        <taxon>Liparis</taxon>
    </lineage>
</organism>
<evidence type="ECO:0000313" key="1">
    <source>
        <dbReference type="EMBL" id="TNN81852.1"/>
    </source>
</evidence>
<protein>
    <submittedName>
        <fullName evidence="1">Uncharacterized protein</fullName>
    </submittedName>
</protein>
<sequence>MQPVYPQDSSTQCVHSGASAVIWAPLWTSALLTVRGLSHIHPPPSASLRASVEIRSSLSESLGGSSGVPSALSGCL</sequence>
<accession>A0A4Z2IX33</accession>
<proteinExistence type="predicted"/>
<dbReference type="Proteomes" id="UP000314294">
    <property type="component" value="Unassembled WGS sequence"/>
</dbReference>